<evidence type="ECO:0000313" key="2">
    <source>
        <dbReference type="EMBL" id="PHH62079.1"/>
    </source>
</evidence>
<feature type="region of interest" description="Disordered" evidence="1">
    <location>
        <begin position="64"/>
        <end position="91"/>
    </location>
</feature>
<feature type="compositionally biased region" description="Basic and acidic residues" evidence="1">
    <location>
        <begin position="23"/>
        <end position="35"/>
    </location>
</feature>
<reference evidence="2 3" key="1">
    <citation type="submission" date="2017-06" db="EMBL/GenBank/DDBJ databases">
        <title>Ant-infecting Ophiocordyceps genomes reveal a high diversity of potential behavioral manipulation genes and a possible major role for enterotoxins.</title>
        <authorList>
            <person name="De Bekker C."/>
            <person name="Evans H.C."/>
            <person name="Brachmann A."/>
            <person name="Hughes D.P."/>
        </authorList>
    </citation>
    <scope>NUCLEOTIDE SEQUENCE [LARGE SCALE GENOMIC DNA]</scope>
    <source>
        <strain evidence="2 3">Map64</strain>
    </source>
</reference>
<gene>
    <name evidence="2" type="ORF">CDD81_7572</name>
</gene>
<feature type="compositionally biased region" description="Polar residues" evidence="1">
    <location>
        <begin position="36"/>
        <end position="45"/>
    </location>
</feature>
<keyword evidence="3" id="KW-1185">Reference proteome</keyword>
<dbReference type="AlphaFoldDB" id="A0A2C5X8Z0"/>
<organism evidence="2 3">
    <name type="scientific">Ophiocordyceps australis</name>
    <dbReference type="NCBI Taxonomy" id="1399860"/>
    <lineage>
        <taxon>Eukaryota</taxon>
        <taxon>Fungi</taxon>
        <taxon>Dikarya</taxon>
        <taxon>Ascomycota</taxon>
        <taxon>Pezizomycotina</taxon>
        <taxon>Sordariomycetes</taxon>
        <taxon>Hypocreomycetidae</taxon>
        <taxon>Hypocreales</taxon>
        <taxon>Ophiocordycipitaceae</taxon>
        <taxon>Ophiocordyceps</taxon>
    </lineage>
</organism>
<dbReference type="Proteomes" id="UP000226192">
    <property type="component" value="Unassembled WGS sequence"/>
</dbReference>
<evidence type="ECO:0000256" key="1">
    <source>
        <dbReference type="SAM" id="MobiDB-lite"/>
    </source>
</evidence>
<sequence length="91" mass="9972">MLMAPCDNSKDSAQLPAAAEANANEHADRPSREDWTPSQPGIRNTVSIHESDDQWLDAMSVMETGSAQGREQSPRIPRVAFMSGSLPHRRA</sequence>
<proteinExistence type="predicted"/>
<protein>
    <submittedName>
        <fullName evidence="2">Uncharacterized protein</fullName>
    </submittedName>
</protein>
<name>A0A2C5X8Z0_9HYPO</name>
<accession>A0A2C5X8Z0</accession>
<evidence type="ECO:0000313" key="3">
    <source>
        <dbReference type="Proteomes" id="UP000226192"/>
    </source>
</evidence>
<comment type="caution">
    <text evidence="2">The sequence shown here is derived from an EMBL/GenBank/DDBJ whole genome shotgun (WGS) entry which is preliminary data.</text>
</comment>
<feature type="region of interest" description="Disordered" evidence="1">
    <location>
        <begin position="1"/>
        <end position="45"/>
    </location>
</feature>
<dbReference type="EMBL" id="NJET01000082">
    <property type="protein sequence ID" value="PHH62079.1"/>
    <property type="molecule type" value="Genomic_DNA"/>
</dbReference>